<sequence>MNQPQPLIHEHIDAATPHGELPEYRLGRQYAYCAVEALRGQRHTPRDAIDVGDQYLNALSDITDPELLRDFIAGVARGIEAAALQANGATHPNPPENVPA</sequence>
<dbReference type="KEGG" id="npi:G7071_03975"/>
<keyword evidence="2" id="KW-1185">Reference proteome</keyword>
<dbReference type="AlphaFoldDB" id="A0A6G7YD34"/>
<organism evidence="1 2">
    <name type="scientific">Nocardioides piscis</name>
    <dbReference type="NCBI Taxonomy" id="2714938"/>
    <lineage>
        <taxon>Bacteria</taxon>
        <taxon>Bacillati</taxon>
        <taxon>Actinomycetota</taxon>
        <taxon>Actinomycetes</taxon>
        <taxon>Propionibacteriales</taxon>
        <taxon>Nocardioidaceae</taxon>
        <taxon>Nocardioides</taxon>
    </lineage>
</organism>
<dbReference type="EMBL" id="CP049866">
    <property type="protein sequence ID" value="QIK74703.1"/>
    <property type="molecule type" value="Genomic_DNA"/>
</dbReference>
<gene>
    <name evidence="1" type="ORF">G7071_03975</name>
</gene>
<reference evidence="1 2" key="1">
    <citation type="submission" date="2020-03" db="EMBL/GenBank/DDBJ databases">
        <title>Nocardioides sp. nov., isolated from fish.</title>
        <authorList>
            <person name="Hyun D.-W."/>
            <person name="Bae J.-W."/>
        </authorList>
    </citation>
    <scope>NUCLEOTIDE SEQUENCE [LARGE SCALE GENOMIC DNA]</scope>
    <source>
        <strain evidence="1 2">HDW12A</strain>
    </source>
</reference>
<proteinExistence type="predicted"/>
<name>A0A6G7YD34_9ACTN</name>
<dbReference type="Proteomes" id="UP000502035">
    <property type="component" value="Chromosome"/>
</dbReference>
<protein>
    <submittedName>
        <fullName evidence="1">Uncharacterized protein</fullName>
    </submittedName>
</protein>
<evidence type="ECO:0000313" key="1">
    <source>
        <dbReference type="EMBL" id="QIK74703.1"/>
    </source>
</evidence>
<evidence type="ECO:0000313" key="2">
    <source>
        <dbReference type="Proteomes" id="UP000502035"/>
    </source>
</evidence>
<dbReference type="RefSeq" id="WP_166315137.1">
    <property type="nucleotide sequence ID" value="NZ_CP049866.1"/>
</dbReference>
<accession>A0A6G7YD34</accession>